<dbReference type="Proteomes" id="UP001141806">
    <property type="component" value="Unassembled WGS sequence"/>
</dbReference>
<protein>
    <submittedName>
        <fullName evidence="2">Uncharacterized protein</fullName>
    </submittedName>
</protein>
<proteinExistence type="predicted"/>
<accession>A0A9Q0KHJ8</accession>
<sequence>MQSSPTPVTVEKKFSSAIFLQEPFSNCHRWDQFISKTKDQPESQKLPEEIKTWNHHCPYRRKKTNNQTYHRNRRLEIKKSKRRPDSSSQSKPEKNQSNDQIRRRHRSLN</sequence>
<comment type="caution">
    <text evidence="2">The sequence shown here is derived from an EMBL/GenBank/DDBJ whole genome shotgun (WGS) entry which is preliminary data.</text>
</comment>
<feature type="compositionally biased region" description="Basic and acidic residues" evidence="1">
    <location>
        <begin position="36"/>
        <end position="52"/>
    </location>
</feature>
<gene>
    <name evidence="2" type="ORF">NE237_003721</name>
</gene>
<keyword evidence="3" id="KW-1185">Reference proteome</keyword>
<name>A0A9Q0KHJ8_9MAGN</name>
<evidence type="ECO:0000256" key="1">
    <source>
        <dbReference type="SAM" id="MobiDB-lite"/>
    </source>
</evidence>
<feature type="region of interest" description="Disordered" evidence="1">
    <location>
        <begin position="36"/>
        <end position="109"/>
    </location>
</feature>
<feature type="compositionally biased region" description="Basic residues" evidence="1">
    <location>
        <begin position="53"/>
        <end position="64"/>
    </location>
</feature>
<reference evidence="2" key="1">
    <citation type="journal article" date="2023" name="Plant J.">
        <title>The genome of the king protea, Protea cynaroides.</title>
        <authorList>
            <person name="Chang J."/>
            <person name="Duong T.A."/>
            <person name="Schoeman C."/>
            <person name="Ma X."/>
            <person name="Roodt D."/>
            <person name="Barker N."/>
            <person name="Li Z."/>
            <person name="Van de Peer Y."/>
            <person name="Mizrachi E."/>
        </authorList>
    </citation>
    <scope>NUCLEOTIDE SEQUENCE</scope>
    <source>
        <tissue evidence="2">Young leaves</tissue>
    </source>
</reference>
<dbReference type="AlphaFoldDB" id="A0A9Q0KHJ8"/>
<evidence type="ECO:0000313" key="3">
    <source>
        <dbReference type="Proteomes" id="UP001141806"/>
    </source>
</evidence>
<dbReference type="EMBL" id="JAMYWD010000005">
    <property type="protein sequence ID" value="KAJ4970622.1"/>
    <property type="molecule type" value="Genomic_DNA"/>
</dbReference>
<organism evidence="2 3">
    <name type="scientific">Protea cynaroides</name>
    <dbReference type="NCBI Taxonomy" id="273540"/>
    <lineage>
        <taxon>Eukaryota</taxon>
        <taxon>Viridiplantae</taxon>
        <taxon>Streptophyta</taxon>
        <taxon>Embryophyta</taxon>
        <taxon>Tracheophyta</taxon>
        <taxon>Spermatophyta</taxon>
        <taxon>Magnoliopsida</taxon>
        <taxon>Proteales</taxon>
        <taxon>Proteaceae</taxon>
        <taxon>Protea</taxon>
    </lineage>
</organism>
<evidence type="ECO:0000313" key="2">
    <source>
        <dbReference type="EMBL" id="KAJ4970622.1"/>
    </source>
</evidence>